<dbReference type="InterPro" id="IPR050090">
    <property type="entry name" value="Tyrosine_recombinase_XerCD"/>
</dbReference>
<dbReference type="Gene3D" id="1.10.443.10">
    <property type="entry name" value="Intergrase catalytic core"/>
    <property type="match status" value="1"/>
</dbReference>
<protein>
    <submittedName>
        <fullName evidence="7">Site-specific recombinase XerD</fullName>
    </submittedName>
</protein>
<dbReference type="OrthoDB" id="550438at2"/>
<organism evidence="7 8">
    <name type="scientific">Chamaesiphon minutus (strain ATCC 27169 / PCC 6605)</name>
    <dbReference type="NCBI Taxonomy" id="1173020"/>
    <lineage>
        <taxon>Bacteria</taxon>
        <taxon>Bacillati</taxon>
        <taxon>Cyanobacteriota</taxon>
        <taxon>Cyanophyceae</taxon>
        <taxon>Gomontiellales</taxon>
        <taxon>Chamaesiphonaceae</taxon>
        <taxon>Chamaesiphon</taxon>
    </lineage>
</organism>
<keyword evidence="3" id="KW-0233">DNA recombination</keyword>
<proteinExistence type="inferred from homology"/>
<dbReference type="PATRIC" id="fig|1173020.3.peg.2091"/>
<dbReference type="Gene3D" id="1.10.150.130">
    <property type="match status" value="1"/>
</dbReference>
<dbReference type="EMBL" id="CP003600">
    <property type="protein sequence ID" value="AFY92954.1"/>
    <property type="molecule type" value="Genomic_DNA"/>
</dbReference>
<evidence type="ECO:0000256" key="3">
    <source>
        <dbReference type="ARBA" id="ARBA00023172"/>
    </source>
</evidence>
<dbReference type="InterPro" id="IPR013762">
    <property type="entry name" value="Integrase-like_cat_sf"/>
</dbReference>
<dbReference type="InterPro" id="IPR044068">
    <property type="entry name" value="CB"/>
</dbReference>
<gene>
    <name evidence="7" type="ORF">Cha6605_1840</name>
</gene>
<dbReference type="PANTHER" id="PTHR30349">
    <property type="entry name" value="PHAGE INTEGRASE-RELATED"/>
    <property type="match status" value="1"/>
</dbReference>
<dbReference type="eggNOG" id="COG4974">
    <property type="taxonomic scope" value="Bacteria"/>
</dbReference>
<evidence type="ECO:0000259" key="5">
    <source>
        <dbReference type="PROSITE" id="PS51898"/>
    </source>
</evidence>
<dbReference type="InterPro" id="IPR011010">
    <property type="entry name" value="DNA_brk_join_enz"/>
</dbReference>
<name>K9UFH0_CHAP6</name>
<accession>K9UFH0</accession>
<keyword evidence="8" id="KW-1185">Reference proteome</keyword>
<dbReference type="Proteomes" id="UP000010366">
    <property type="component" value="Chromosome"/>
</dbReference>
<dbReference type="KEGG" id="cmp:Cha6605_1840"/>
<dbReference type="InterPro" id="IPR002104">
    <property type="entry name" value="Integrase_catalytic"/>
</dbReference>
<reference evidence="7 8" key="1">
    <citation type="submission" date="2012-05" db="EMBL/GenBank/DDBJ databases">
        <title>Finished chromosome of genome of Chamaesiphon sp. PCC 6605.</title>
        <authorList>
            <consortium name="US DOE Joint Genome Institute"/>
            <person name="Gugger M."/>
            <person name="Coursin T."/>
            <person name="Rippka R."/>
            <person name="Tandeau De Marsac N."/>
            <person name="Huntemann M."/>
            <person name="Wei C.-L."/>
            <person name="Han J."/>
            <person name="Detter J.C."/>
            <person name="Han C."/>
            <person name="Tapia R."/>
            <person name="Chen A."/>
            <person name="Kyrpides N."/>
            <person name="Mavromatis K."/>
            <person name="Markowitz V."/>
            <person name="Szeto E."/>
            <person name="Ivanova N."/>
            <person name="Pagani I."/>
            <person name="Pati A."/>
            <person name="Goodwin L."/>
            <person name="Nordberg H.P."/>
            <person name="Cantor M.N."/>
            <person name="Hua S.X."/>
            <person name="Woyke T."/>
            <person name="Kerfeld C.A."/>
        </authorList>
    </citation>
    <scope>NUCLEOTIDE SEQUENCE [LARGE SCALE GENOMIC DNA]</scope>
    <source>
        <strain evidence="8">ATCC 27169 / PCC 6605</strain>
    </source>
</reference>
<dbReference type="PROSITE" id="PS51898">
    <property type="entry name" value="TYR_RECOMBINASE"/>
    <property type="match status" value="1"/>
</dbReference>
<evidence type="ECO:0000256" key="2">
    <source>
        <dbReference type="ARBA" id="ARBA00023125"/>
    </source>
</evidence>
<dbReference type="PROSITE" id="PS51900">
    <property type="entry name" value="CB"/>
    <property type="match status" value="1"/>
</dbReference>
<dbReference type="GO" id="GO:0006310">
    <property type="term" value="P:DNA recombination"/>
    <property type="evidence" value="ECO:0007669"/>
    <property type="project" value="UniProtKB-KW"/>
</dbReference>
<sequence length="342" mass="37682">MARDLPAIKIVRTTPPNLVGASAVDERLTVKPVAPGVWDEFLQLQISPATRRSYAAALKDFFGRELETEVSVGAIELFLQLPEREAIGHVLNYRGQLLTAGLAAATVNARLAALRSFVVHAYKRKLCNFRLDDIKSVKAQSYKDTRGISIDQFQLLIDGIDRSTVMGKRDYAMLRLLWDNALRRAEVCGLDRADFHPGEARLYLKGKGRIDKEPIDLAPATVEAISDWLASMGESRSPALFVSSRDTRISVDRLYQIVGGLAAAAGITSGRQANERVVSPHKIRHSSITALLDLNGGDVRSAQAHSRHKNLSTLIRYDDGRQQLQGKAAKTLADAISEREMD</sequence>
<keyword evidence="2 4" id="KW-0238">DNA-binding</keyword>
<dbReference type="STRING" id="1173020.Cha6605_1840"/>
<dbReference type="GO" id="GO:0015074">
    <property type="term" value="P:DNA integration"/>
    <property type="evidence" value="ECO:0007669"/>
    <property type="project" value="InterPro"/>
</dbReference>
<evidence type="ECO:0000256" key="1">
    <source>
        <dbReference type="ARBA" id="ARBA00008857"/>
    </source>
</evidence>
<dbReference type="RefSeq" id="WP_015159124.1">
    <property type="nucleotide sequence ID" value="NC_019697.1"/>
</dbReference>
<dbReference type="Pfam" id="PF00589">
    <property type="entry name" value="Phage_integrase"/>
    <property type="match status" value="1"/>
</dbReference>
<evidence type="ECO:0000313" key="7">
    <source>
        <dbReference type="EMBL" id="AFY92954.1"/>
    </source>
</evidence>
<dbReference type="SUPFAM" id="SSF56349">
    <property type="entry name" value="DNA breaking-rejoining enzymes"/>
    <property type="match status" value="1"/>
</dbReference>
<feature type="domain" description="Tyr recombinase" evidence="5">
    <location>
        <begin position="143"/>
        <end position="330"/>
    </location>
</feature>
<dbReference type="HOGENOM" id="CLU_027562_9_6_3"/>
<dbReference type="GO" id="GO:0003677">
    <property type="term" value="F:DNA binding"/>
    <property type="evidence" value="ECO:0007669"/>
    <property type="project" value="UniProtKB-UniRule"/>
</dbReference>
<dbReference type="InterPro" id="IPR010998">
    <property type="entry name" value="Integrase_recombinase_N"/>
</dbReference>
<evidence type="ECO:0000313" key="8">
    <source>
        <dbReference type="Proteomes" id="UP000010366"/>
    </source>
</evidence>
<evidence type="ECO:0000256" key="4">
    <source>
        <dbReference type="PROSITE-ProRule" id="PRU01248"/>
    </source>
</evidence>
<dbReference type="PANTHER" id="PTHR30349:SF64">
    <property type="entry name" value="PROPHAGE INTEGRASE INTD-RELATED"/>
    <property type="match status" value="1"/>
</dbReference>
<evidence type="ECO:0000259" key="6">
    <source>
        <dbReference type="PROSITE" id="PS51900"/>
    </source>
</evidence>
<dbReference type="AlphaFoldDB" id="K9UFH0"/>
<feature type="domain" description="Core-binding (CB)" evidence="6">
    <location>
        <begin position="32"/>
        <end position="122"/>
    </location>
</feature>
<comment type="similarity">
    <text evidence="1">Belongs to the 'phage' integrase family.</text>
</comment>